<protein>
    <submittedName>
        <fullName evidence="1">Uncharacterized protein</fullName>
    </submittedName>
</protein>
<name>A0A6J5JNV1_9BURK</name>
<organism evidence="1 2">
    <name type="scientific">Burkholderia cenocepacia</name>
    <dbReference type="NCBI Taxonomy" id="95486"/>
    <lineage>
        <taxon>Bacteria</taxon>
        <taxon>Pseudomonadati</taxon>
        <taxon>Pseudomonadota</taxon>
        <taxon>Betaproteobacteria</taxon>
        <taxon>Burkholderiales</taxon>
        <taxon>Burkholderiaceae</taxon>
        <taxon>Burkholderia</taxon>
        <taxon>Burkholderia cepacia complex</taxon>
    </lineage>
</organism>
<dbReference type="EMBL" id="CABWIK020000044">
    <property type="protein sequence ID" value="CAB3973050.1"/>
    <property type="molecule type" value="Genomic_DNA"/>
</dbReference>
<sequence length="255" mass="27473">MSFELEIGVGRHCTLYSPGEYRARFPTGTPGEKTGKAFIGSAVASDLARNKEQLSSLSNFLRDCRVASAAHDVAEPMRLLHGLQRAVTGGDVVAVVEPLRSIGVPGPRSEERLRPRSITLTPSQLFGRVTRATVDRFAPVLARRKLPAEDGIAVWFANPGDVLPDGTIATALGNAQPFPYVPGEAVGDAIEIASANRGEMFACDVISAECKGSVLREFPSQYLGVKLDDIQSDARNGVKDARKALKLLNDNRFKK</sequence>
<dbReference type="AlphaFoldDB" id="A0A6J5JNV1"/>
<gene>
    <name evidence="1" type="ORF">BCO9919_05573</name>
</gene>
<evidence type="ECO:0000313" key="2">
    <source>
        <dbReference type="Proteomes" id="UP000494322"/>
    </source>
</evidence>
<evidence type="ECO:0000313" key="1">
    <source>
        <dbReference type="EMBL" id="CAB3973050.1"/>
    </source>
</evidence>
<proteinExistence type="predicted"/>
<accession>A0A6J5JNV1</accession>
<dbReference type="Proteomes" id="UP000494322">
    <property type="component" value="Unassembled WGS sequence"/>
</dbReference>
<dbReference type="RefSeq" id="WP_175240180.1">
    <property type="nucleotide sequence ID" value="NZ_CABWIK020000044.1"/>
</dbReference>
<reference evidence="1 2" key="1">
    <citation type="submission" date="2020-04" db="EMBL/GenBank/DDBJ databases">
        <authorList>
            <person name="Depoorter E."/>
        </authorList>
    </citation>
    <scope>NUCLEOTIDE SEQUENCE [LARGE SCALE GENOMIC DNA]</scope>
    <source>
        <strain evidence="1 2">BCC0132</strain>
    </source>
</reference>